<gene>
    <name evidence="1" type="ORF">RRG08_032644</name>
</gene>
<keyword evidence="2" id="KW-1185">Reference proteome</keyword>
<dbReference type="EMBL" id="JAWDGP010007236">
    <property type="protein sequence ID" value="KAK3727685.1"/>
    <property type="molecule type" value="Genomic_DNA"/>
</dbReference>
<reference evidence="1" key="1">
    <citation type="journal article" date="2023" name="G3 (Bethesda)">
        <title>A reference genome for the long-term kleptoplast-retaining sea slug Elysia crispata morphotype clarki.</title>
        <authorList>
            <person name="Eastman K.E."/>
            <person name="Pendleton A.L."/>
            <person name="Shaikh M.A."/>
            <person name="Suttiyut T."/>
            <person name="Ogas R."/>
            <person name="Tomko P."/>
            <person name="Gavelis G."/>
            <person name="Widhalm J.R."/>
            <person name="Wisecaver J.H."/>
        </authorList>
    </citation>
    <scope>NUCLEOTIDE SEQUENCE</scope>
    <source>
        <strain evidence="1">ECLA1</strain>
    </source>
</reference>
<dbReference type="AlphaFoldDB" id="A0AAE0XZT4"/>
<evidence type="ECO:0000313" key="1">
    <source>
        <dbReference type="EMBL" id="KAK3727685.1"/>
    </source>
</evidence>
<sequence>MTSLLFDGRSGRHHRDNYLSEAVARNGQACDINSSLVRYGVQASCQSGRKYPQKSSTHKDCSAGHGDTCFLHTNRVVTLHYSVQLGIVSLKKSAVCRNHVFQSSEEGISPCPPLTKTPSCSAGRGDTCFLHTNRVVTLHYSVQLGIVSLKKSAVCRNHVFQSSEEGISPCPPLTKTPSCSAGIGLIANVLRGRSV</sequence>
<accession>A0AAE0XZT4</accession>
<evidence type="ECO:0000313" key="2">
    <source>
        <dbReference type="Proteomes" id="UP001283361"/>
    </source>
</evidence>
<organism evidence="1 2">
    <name type="scientific">Elysia crispata</name>
    <name type="common">lettuce slug</name>
    <dbReference type="NCBI Taxonomy" id="231223"/>
    <lineage>
        <taxon>Eukaryota</taxon>
        <taxon>Metazoa</taxon>
        <taxon>Spiralia</taxon>
        <taxon>Lophotrochozoa</taxon>
        <taxon>Mollusca</taxon>
        <taxon>Gastropoda</taxon>
        <taxon>Heterobranchia</taxon>
        <taxon>Euthyneura</taxon>
        <taxon>Panpulmonata</taxon>
        <taxon>Sacoglossa</taxon>
        <taxon>Placobranchoidea</taxon>
        <taxon>Plakobranchidae</taxon>
        <taxon>Elysia</taxon>
    </lineage>
</organism>
<proteinExistence type="predicted"/>
<protein>
    <submittedName>
        <fullName evidence="1">Uncharacterized protein</fullName>
    </submittedName>
</protein>
<name>A0AAE0XZT4_9GAST</name>
<dbReference type="Proteomes" id="UP001283361">
    <property type="component" value="Unassembled WGS sequence"/>
</dbReference>
<comment type="caution">
    <text evidence="1">The sequence shown here is derived from an EMBL/GenBank/DDBJ whole genome shotgun (WGS) entry which is preliminary data.</text>
</comment>